<dbReference type="EMBL" id="CAXLJM020000161">
    <property type="protein sequence ID" value="CAL8144766.1"/>
    <property type="molecule type" value="Genomic_DNA"/>
</dbReference>
<sequence length="188" mass="19299">MNNQNGSGQNSMAVVPGDNSMKGSAAPPVYLQQNSAFNVFMMGQGQASVNFGYYSPVPNAAASENAWGTTSNFQFIPPDLMFQQVRRQEQQPLIGPTATGTTVPQSGYVKNLKAMRNSSGGNATNNGGQPGNNGDSSSGSESVGRVTRSKTKMVSFSDPFVTNGNSPQSQQGGGSDGAAGGGSSTSDL</sequence>
<comment type="caution">
    <text evidence="2">The sequence shown here is derived from an EMBL/GenBank/DDBJ whole genome shotgun (WGS) entry which is preliminary data.</text>
</comment>
<accession>A0ABP1S6M0</accession>
<evidence type="ECO:0000313" key="3">
    <source>
        <dbReference type="Proteomes" id="UP001642540"/>
    </source>
</evidence>
<organism evidence="2 3">
    <name type="scientific">Orchesella dallaii</name>
    <dbReference type="NCBI Taxonomy" id="48710"/>
    <lineage>
        <taxon>Eukaryota</taxon>
        <taxon>Metazoa</taxon>
        <taxon>Ecdysozoa</taxon>
        <taxon>Arthropoda</taxon>
        <taxon>Hexapoda</taxon>
        <taxon>Collembola</taxon>
        <taxon>Entomobryomorpha</taxon>
        <taxon>Entomobryoidea</taxon>
        <taxon>Orchesellidae</taxon>
        <taxon>Orchesellinae</taxon>
        <taxon>Orchesella</taxon>
    </lineage>
</organism>
<feature type="compositionally biased region" description="Low complexity" evidence="1">
    <location>
        <begin position="117"/>
        <end position="144"/>
    </location>
</feature>
<evidence type="ECO:0000313" key="2">
    <source>
        <dbReference type="EMBL" id="CAL8144766.1"/>
    </source>
</evidence>
<proteinExistence type="predicted"/>
<protein>
    <submittedName>
        <fullName evidence="2">Uncharacterized protein</fullName>
    </submittedName>
</protein>
<gene>
    <name evidence="2" type="ORF">ODALV1_LOCUS30291</name>
</gene>
<reference evidence="2 3" key="1">
    <citation type="submission" date="2024-08" db="EMBL/GenBank/DDBJ databases">
        <authorList>
            <person name="Cucini C."/>
            <person name="Frati F."/>
        </authorList>
    </citation>
    <scope>NUCLEOTIDE SEQUENCE [LARGE SCALE GENOMIC DNA]</scope>
</reference>
<dbReference type="Proteomes" id="UP001642540">
    <property type="component" value="Unassembled WGS sequence"/>
</dbReference>
<feature type="compositionally biased region" description="Gly residues" evidence="1">
    <location>
        <begin position="171"/>
        <end position="188"/>
    </location>
</feature>
<feature type="region of interest" description="Disordered" evidence="1">
    <location>
        <begin position="115"/>
        <end position="188"/>
    </location>
</feature>
<keyword evidence="3" id="KW-1185">Reference proteome</keyword>
<name>A0ABP1S6M0_9HEXA</name>
<evidence type="ECO:0000256" key="1">
    <source>
        <dbReference type="SAM" id="MobiDB-lite"/>
    </source>
</evidence>